<name>A0A837I7K7_9BACT</name>
<dbReference type="EMBL" id="LCHK01000014">
    <property type="protein sequence ID" value="KKT32460.1"/>
    <property type="molecule type" value="Genomic_DNA"/>
</dbReference>
<comment type="caution">
    <text evidence="1">The sequence shown here is derived from an EMBL/GenBank/DDBJ whole genome shotgun (WGS) entry which is preliminary data.</text>
</comment>
<evidence type="ECO:0000313" key="1">
    <source>
        <dbReference type="EMBL" id="KKT32460.1"/>
    </source>
</evidence>
<dbReference type="Proteomes" id="UP000034012">
    <property type="component" value="Unassembled WGS sequence"/>
</dbReference>
<dbReference type="AlphaFoldDB" id="A0A837I7K7"/>
<organism evidence="1 2">
    <name type="scientific">Candidatus Woesebacteria bacterium GW2011_GWB1_44_11</name>
    <dbReference type="NCBI Taxonomy" id="1618579"/>
    <lineage>
        <taxon>Bacteria</taxon>
        <taxon>Candidatus Woeseibacteriota</taxon>
    </lineage>
</organism>
<sequence length="379" mass="43481">MNTERAGQIQVNLSPKNPFGLTFKATNNDRSLFIEEPVDFGAGTPLSSQELLRTVMLAHLVIRHFPKKIETNFNVDYGVFLDELYKHYGFTPPKIVKGSEQTRPKFVTANGKKTEKVLYANAHSGGLDSVYRVATLLNENQKVMITHLRNLNPKGNYKEAMASRLQAEVFGVPYTEIRLRNGTDNTGSAVMRTRDMFLALVTVMTAEQFNVEKIFIEGDMQTKPDAHFSEYKPAWIFFNKLIKGTGLSSQVEGMDAHDVETVGAVLKLESEMGIDILPLVQNCFSAEHQLHNIRRKWERETQFLAEKSPKHWCGSCVKCRRMTLGRIYYHDPDLENIPTKEIKYFVNDTYRWLENYPNNRTLISESFMKHLDDLARFNV</sequence>
<protein>
    <submittedName>
        <fullName evidence="1">Uncharacterized protein</fullName>
    </submittedName>
</protein>
<proteinExistence type="predicted"/>
<evidence type="ECO:0000313" key="2">
    <source>
        <dbReference type="Proteomes" id="UP000034012"/>
    </source>
</evidence>
<accession>A0A837I7K7</accession>
<reference evidence="1 2" key="1">
    <citation type="journal article" date="2015" name="Nature">
        <title>rRNA introns, odd ribosomes, and small enigmatic genomes across a large radiation of phyla.</title>
        <authorList>
            <person name="Brown C.T."/>
            <person name="Hug L.A."/>
            <person name="Thomas B.C."/>
            <person name="Sharon I."/>
            <person name="Castelle C.J."/>
            <person name="Singh A."/>
            <person name="Wilkins M.J."/>
            <person name="Williams K.H."/>
            <person name="Banfield J.F."/>
        </authorList>
    </citation>
    <scope>NUCLEOTIDE SEQUENCE [LARGE SCALE GENOMIC DNA]</scope>
</reference>
<gene>
    <name evidence="1" type="ORF">UW20_C0014G0010</name>
</gene>